<keyword evidence="2" id="KW-1185">Reference proteome</keyword>
<reference evidence="2" key="1">
    <citation type="journal article" date="2019" name="Int. J. Syst. Evol. Microbiol.">
        <title>The Global Catalogue of Microorganisms (GCM) 10K type strain sequencing project: providing services to taxonomists for standard genome sequencing and annotation.</title>
        <authorList>
            <consortium name="The Broad Institute Genomics Platform"/>
            <consortium name="The Broad Institute Genome Sequencing Center for Infectious Disease"/>
            <person name="Wu L."/>
            <person name="Ma J."/>
        </authorList>
    </citation>
    <scope>NUCLEOTIDE SEQUENCE [LARGE SCALE GENOMIC DNA]</scope>
    <source>
        <strain evidence="2">CCM 8930</strain>
    </source>
</reference>
<organism evidence="1 2">
    <name type="scientific">Lactiplantibacillus nangangensis</name>
    <dbReference type="NCBI Taxonomy" id="2559917"/>
    <lineage>
        <taxon>Bacteria</taxon>
        <taxon>Bacillati</taxon>
        <taxon>Bacillota</taxon>
        <taxon>Bacilli</taxon>
        <taxon>Lactobacillales</taxon>
        <taxon>Lactobacillaceae</taxon>
        <taxon>Lactiplantibacillus</taxon>
    </lineage>
</organism>
<accession>A0ABW1SMI7</accession>
<dbReference type="Proteomes" id="UP001596171">
    <property type="component" value="Unassembled WGS sequence"/>
</dbReference>
<name>A0ABW1SMI7_9LACO</name>
<protein>
    <submittedName>
        <fullName evidence="1">Uncharacterized protein</fullName>
    </submittedName>
</protein>
<comment type="caution">
    <text evidence="1">The sequence shown here is derived from an EMBL/GenBank/DDBJ whole genome shotgun (WGS) entry which is preliminary data.</text>
</comment>
<evidence type="ECO:0000313" key="1">
    <source>
        <dbReference type="EMBL" id="MFC6202589.1"/>
    </source>
</evidence>
<gene>
    <name evidence="1" type="ORF">ACFP1L_12015</name>
</gene>
<dbReference type="RefSeq" id="WP_137616560.1">
    <property type="nucleotide sequence ID" value="NZ_BJDI01000010.1"/>
</dbReference>
<dbReference type="EMBL" id="JBHSSE010000024">
    <property type="protein sequence ID" value="MFC6202589.1"/>
    <property type="molecule type" value="Genomic_DNA"/>
</dbReference>
<evidence type="ECO:0000313" key="2">
    <source>
        <dbReference type="Proteomes" id="UP001596171"/>
    </source>
</evidence>
<sequence length="198" mass="22164">MSFVNAVISPRFISIASDGQVSNSDGTREGGHTKYFKFKAVPGNTIYIGATGNVSVVEFVKKELAVVDYSVSIESLLNYFRDFFKKNSSLLMEKDAKTNFMIVGTNHKIVYGYTFFLDDSGRLQENDYPSAKPNDLIVLSAIPPEFNDDPADLFLGFLNGKNIHTKSDVIGSQRKLFKYVASRCESVNNEFFQHTINL</sequence>
<proteinExistence type="predicted"/>